<dbReference type="EMBL" id="JBHMBK010000012">
    <property type="protein sequence ID" value="MFB9686012.1"/>
    <property type="molecule type" value="Genomic_DNA"/>
</dbReference>
<protein>
    <submittedName>
        <fullName evidence="2">Uncharacterized protein</fullName>
    </submittedName>
</protein>
<feature type="compositionally biased region" description="Polar residues" evidence="1">
    <location>
        <begin position="396"/>
        <end position="407"/>
    </location>
</feature>
<evidence type="ECO:0000313" key="2">
    <source>
        <dbReference type="EMBL" id="MFB9686012.1"/>
    </source>
</evidence>
<accession>A0ABV5U432</accession>
<dbReference type="Proteomes" id="UP001589535">
    <property type="component" value="Unassembled WGS sequence"/>
</dbReference>
<feature type="region of interest" description="Disordered" evidence="1">
    <location>
        <begin position="388"/>
        <end position="407"/>
    </location>
</feature>
<comment type="caution">
    <text evidence="2">The sequence shown here is derived from an EMBL/GenBank/DDBJ whole genome shotgun (WGS) entry which is preliminary data.</text>
</comment>
<name>A0ABV5U432_9PSEU</name>
<reference evidence="2 3" key="1">
    <citation type="submission" date="2024-09" db="EMBL/GenBank/DDBJ databases">
        <authorList>
            <person name="Sun Q."/>
            <person name="Mori K."/>
        </authorList>
    </citation>
    <scope>NUCLEOTIDE SEQUENCE [LARGE SCALE GENOMIC DNA]</scope>
    <source>
        <strain evidence="2 3">JCM 13852</strain>
    </source>
</reference>
<gene>
    <name evidence="2" type="ORF">ACFFTO_17590</name>
</gene>
<evidence type="ECO:0000313" key="3">
    <source>
        <dbReference type="Proteomes" id="UP001589535"/>
    </source>
</evidence>
<evidence type="ECO:0000256" key="1">
    <source>
        <dbReference type="SAM" id="MobiDB-lite"/>
    </source>
</evidence>
<dbReference type="RefSeq" id="WP_378194492.1">
    <property type="nucleotide sequence ID" value="NZ_JBHMBK010000012.1"/>
</dbReference>
<keyword evidence="3" id="KW-1185">Reference proteome</keyword>
<organism evidence="2 3">
    <name type="scientific">Amycolatopsis plumensis</name>
    <dbReference type="NCBI Taxonomy" id="236508"/>
    <lineage>
        <taxon>Bacteria</taxon>
        <taxon>Bacillati</taxon>
        <taxon>Actinomycetota</taxon>
        <taxon>Actinomycetes</taxon>
        <taxon>Pseudonocardiales</taxon>
        <taxon>Pseudonocardiaceae</taxon>
        <taxon>Amycolatopsis</taxon>
    </lineage>
</organism>
<proteinExistence type="predicted"/>
<sequence length="407" mass="44181">MGKSARVLGWEFGRTARGMNALLKQYGYLHGVPGAYGLTEKGQQYAQGQHHARGPGGYAHYNRSWETRTWNDETATALRADMEASPAGIGEDPADMPLPRHLDAHSDTTEANDVGRAPVVVCSCRGDVNELKDLFHIEKVHFLVTVSTDALDSFERRGLAGRDAFDSAFDTVVHTRRLELDESLDIVRARATGFPPIVAMLCHAWSGGLPRDLLRTARAAVELQRRNSKAPLSIDTIFATVVLDDLEAALRASMRTLDFDDDQLEDLWGMQRGLAAARDQSGDFDRIRKDLPAPDHFKTPPLRALLSKVKLGLSLLRVAKVARSLPNYWQEDGVALRAMRKAAAEHATAIAALSEPPLVHEAAVTAAVRDFDATSLVSVAAATAYATADPPLPDASTNGASASSSRR</sequence>